<evidence type="ECO:0000313" key="1">
    <source>
        <dbReference type="EMBL" id="GAH13468.1"/>
    </source>
</evidence>
<comment type="caution">
    <text evidence="1">The sequence shown here is derived from an EMBL/GenBank/DDBJ whole genome shotgun (WGS) entry which is preliminary data.</text>
</comment>
<proteinExistence type="predicted"/>
<dbReference type="EMBL" id="BART01036686">
    <property type="protein sequence ID" value="GAH13468.1"/>
    <property type="molecule type" value="Genomic_DNA"/>
</dbReference>
<organism evidence="1">
    <name type="scientific">marine sediment metagenome</name>
    <dbReference type="NCBI Taxonomy" id="412755"/>
    <lineage>
        <taxon>unclassified sequences</taxon>
        <taxon>metagenomes</taxon>
        <taxon>ecological metagenomes</taxon>
    </lineage>
</organism>
<accession>X1EY16</accession>
<protein>
    <submittedName>
        <fullName evidence="1">Uncharacterized protein</fullName>
    </submittedName>
</protein>
<sequence length="37" mass="4363">MMDCTVQTTIPEPPEIEDIDGYGLWIHDNQLDHMEKF</sequence>
<feature type="non-terminal residue" evidence="1">
    <location>
        <position position="37"/>
    </location>
</feature>
<reference evidence="1" key="1">
    <citation type="journal article" date="2014" name="Front. Microbiol.">
        <title>High frequency of phylogenetically diverse reductive dehalogenase-homologous genes in deep subseafloor sedimentary metagenomes.</title>
        <authorList>
            <person name="Kawai M."/>
            <person name="Futagami T."/>
            <person name="Toyoda A."/>
            <person name="Takaki Y."/>
            <person name="Nishi S."/>
            <person name="Hori S."/>
            <person name="Arai W."/>
            <person name="Tsubouchi T."/>
            <person name="Morono Y."/>
            <person name="Uchiyama I."/>
            <person name="Ito T."/>
            <person name="Fujiyama A."/>
            <person name="Inagaki F."/>
            <person name="Takami H."/>
        </authorList>
    </citation>
    <scope>NUCLEOTIDE SEQUENCE</scope>
    <source>
        <strain evidence="1">Expedition CK06-06</strain>
    </source>
</reference>
<gene>
    <name evidence="1" type="ORF">S01H4_61748</name>
</gene>
<name>X1EY16_9ZZZZ</name>
<dbReference type="AlphaFoldDB" id="X1EY16"/>